<sequence>MEKVLEVSLSQIVKDVEFPSHPPPFDYPFLSKAFFCRHGRDLFSCAASWFMVNVVFYNTNLVQSQLNHQYLPERKKLNAYQDAYNVARFQALLALCSTISGY</sequence>
<protein>
    <submittedName>
        <fullName evidence="1">Inorganic phosphate transporter 1-9</fullName>
    </submittedName>
</protein>
<comment type="caution">
    <text evidence="1">The sequence shown here is derived from an EMBL/GenBank/DDBJ whole genome shotgun (WGS) entry which is preliminary data.</text>
</comment>
<name>A0ACC0G8V3_9ERIC</name>
<proteinExistence type="predicted"/>
<accession>A0ACC0G8V3</accession>
<evidence type="ECO:0000313" key="2">
    <source>
        <dbReference type="Proteomes" id="UP001060215"/>
    </source>
</evidence>
<reference evidence="1 2" key="1">
    <citation type="journal article" date="2022" name="Plant J.">
        <title>Chromosome-level genome of Camellia lanceoleosa provides a valuable resource for understanding genome evolution and self-incompatibility.</title>
        <authorList>
            <person name="Gong W."/>
            <person name="Xiao S."/>
            <person name="Wang L."/>
            <person name="Liao Z."/>
            <person name="Chang Y."/>
            <person name="Mo W."/>
            <person name="Hu G."/>
            <person name="Li W."/>
            <person name="Zhao G."/>
            <person name="Zhu H."/>
            <person name="Hu X."/>
            <person name="Ji K."/>
            <person name="Xiang X."/>
            <person name="Song Q."/>
            <person name="Yuan D."/>
            <person name="Jin S."/>
            <person name="Zhang L."/>
        </authorList>
    </citation>
    <scope>NUCLEOTIDE SEQUENCE [LARGE SCALE GENOMIC DNA]</scope>
    <source>
        <strain evidence="1">SQ_2022a</strain>
    </source>
</reference>
<dbReference type="Proteomes" id="UP001060215">
    <property type="component" value="Chromosome 10"/>
</dbReference>
<dbReference type="EMBL" id="CM045767">
    <property type="protein sequence ID" value="KAI7996802.1"/>
    <property type="molecule type" value="Genomic_DNA"/>
</dbReference>
<evidence type="ECO:0000313" key="1">
    <source>
        <dbReference type="EMBL" id="KAI7996802.1"/>
    </source>
</evidence>
<gene>
    <name evidence="1" type="ORF">LOK49_LG10G01650</name>
</gene>
<organism evidence="1 2">
    <name type="scientific">Camellia lanceoleosa</name>
    <dbReference type="NCBI Taxonomy" id="1840588"/>
    <lineage>
        <taxon>Eukaryota</taxon>
        <taxon>Viridiplantae</taxon>
        <taxon>Streptophyta</taxon>
        <taxon>Embryophyta</taxon>
        <taxon>Tracheophyta</taxon>
        <taxon>Spermatophyta</taxon>
        <taxon>Magnoliopsida</taxon>
        <taxon>eudicotyledons</taxon>
        <taxon>Gunneridae</taxon>
        <taxon>Pentapetalae</taxon>
        <taxon>asterids</taxon>
        <taxon>Ericales</taxon>
        <taxon>Theaceae</taxon>
        <taxon>Camellia</taxon>
    </lineage>
</organism>
<keyword evidence="2" id="KW-1185">Reference proteome</keyword>